<evidence type="ECO:0000313" key="3">
    <source>
        <dbReference type="Proteomes" id="UP000887563"/>
    </source>
</evidence>
<reference evidence="4" key="1">
    <citation type="submission" date="2022-11" db="UniProtKB">
        <authorList>
            <consortium name="WormBaseParasite"/>
        </authorList>
    </citation>
    <scope>IDENTIFICATION</scope>
</reference>
<organism evidence="3 4">
    <name type="scientific">Meloidogyne incognita</name>
    <name type="common">Southern root-knot nematode worm</name>
    <name type="synonym">Oxyuris incognita</name>
    <dbReference type="NCBI Taxonomy" id="6306"/>
    <lineage>
        <taxon>Eukaryota</taxon>
        <taxon>Metazoa</taxon>
        <taxon>Ecdysozoa</taxon>
        <taxon>Nematoda</taxon>
        <taxon>Chromadorea</taxon>
        <taxon>Rhabditida</taxon>
        <taxon>Tylenchina</taxon>
        <taxon>Tylenchomorpha</taxon>
        <taxon>Tylenchoidea</taxon>
        <taxon>Meloidogynidae</taxon>
        <taxon>Meloidogyninae</taxon>
        <taxon>Meloidogyne</taxon>
        <taxon>Meloidogyne incognita group</taxon>
    </lineage>
</organism>
<sequence length="291" mass="33294">MRGYRLGSQPNFENLQIPLPSIQQQPPPPPPQLSPLQFPPPPPLPPPLIQPFLPLQFPNNLFPTLPSLITTPPFQPTSFANPLELAQQHPEKEYLKELENVPEDYLDEQENKHLNLCKQGRASTVNVVSGSNPPGRWQTLANLSLPCPERAFGRGCQKQRDQQQQLQTKQKASSDVFIEAANEKQQQQPSQPSQQFLLPSWSENREMCNSNRLRSLIYQLLVNTKINDPTINVERSKRFLQQKAESLFGNFYNVICGTGFFSYIAHTDEFWFVFCDFCELGGNLVIRHTHY</sequence>
<dbReference type="AlphaFoldDB" id="A0A914M635"/>
<protein>
    <submittedName>
        <fullName evidence="4">Ground-like domain-containing protein</fullName>
    </submittedName>
</protein>
<feature type="region of interest" description="Disordered" evidence="1">
    <location>
        <begin position="1"/>
        <end position="45"/>
    </location>
</feature>
<feature type="domain" description="Ground-like" evidence="2">
    <location>
        <begin position="206"/>
        <end position="270"/>
    </location>
</feature>
<evidence type="ECO:0000256" key="1">
    <source>
        <dbReference type="SAM" id="MobiDB-lite"/>
    </source>
</evidence>
<dbReference type="InterPro" id="IPR007284">
    <property type="entry name" value="Ground-like_dom"/>
</dbReference>
<accession>A0A914M635</accession>
<feature type="compositionally biased region" description="Low complexity" evidence="1">
    <location>
        <begin position="15"/>
        <end position="24"/>
    </location>
</feature>
<evidence type="ECO:0000313" key="4">
    <source>
        <dbReference type="WBParaSite" id="Minc3s01044g20142"/>
    </source>
</evidence>
<feature type="compositionally biased region" description="Pro residues" evidence="1">
    <location>
        <begin position="25"/>
        <end position="45"/>
    </location>
</feature>
<dbReference type="Proteomes" id="UP000887563">
    <property type="component" value="Unplaced"/>
</dbReference>
<evidence type="ECO:0000259" key="2">
    <source>
        <dbReference type="Pfam" id="PF04155"/>
    </source>
</evidence>
<proteinExistence type="predicted"/>
<keyword evidence="3" id="KW-1185">Reference proteome</keyword>
<name>A0A914M635_MELIC</name>
<dbReference type="Pfam" id="PF04155">
    <property type="entry name" value="Ground-like"/>
    <property type="match status" value="1"/>
</dbReference>
<dbReference type="WBParaSite" id="Minc3s01044g20142">
    <property type="protein sequence ID" value="Minc3s01044g20142"/>
    <property type="gene ID" value="Minc3s01044g20142"/>
</dbReference>